<proteinExistence type="predicted"/>
<sequence>MVTKLRILGAVLALAGLGFIGAGIYAFSEVQAGQNSLQKFSEAQNVQLTYNEDGVLIDRGTVEGAEGIMSLLVDDWGYKVVESEFDPNDPLVNTGSEYMYQMALVGYHTLHGTTTVTLDEAVEYNGETFEAGTYEVPTDGKYWADFDRMHPLEGPARAQAWNPTAHALFGELGVGSVTASTLKLGLGIVGMISGLGLLFLALGAGLFWISGDVARKATAKVEETELATA</sequence>
<feature type="transmembrane region" description="Helical" evidence="1">
    <location>
        <begin position="184"/>
        <end position="209"/>
    </location>
</feature>
<name>A0AB35MJM7_9MICO</name>
<evidence type="ECO:0008006" key="4">
    <source>
        <dbReference type="Google" id="ProtNLM"/>
    </source>
</evidence>
<dbReference type="EMBL" id="JAUHQB010000006">
    <property type="protein sequence ID" value="MDN4483850.1"/>
    <property type="molecule type" value="Genomic_DNA"/>
</dbReference>
<reference evidence="2 3" key="1">
    <citation type="submission" date="2023-06" db="EMBL/GenBank/DDBJ databases">
        <title>SYSU T0a273.</title>
        <authorList>
            <person name="Gao L."/>
            <person name="Fang B.-Z."/>
            <person name="Li W.-J."/>
        </authorList>
    </citation>
    <scope>NUCLEOTIDE SEQUENCE [LARGE SCALE GENOMIC DNA]</scope>
    <source>
        <strain evidence="2 3">SYSU T0a273</strain>
    </source>
</reference>
<comment type="caution">
    <text evidence="2">The sequence shown here is derived from an EMBL/GenBank/DDBJ whole genome shotgun (WGS) entry which is preliminary data.</text>
</comment>
<dbReference type="RefSeq" id="WP_301160581.1">
    <property type="nucleotide sequence ID" value="NZ_JAUHQB010000006.1"/>
</dbReference>
<evidence type="ECO:0000256" key="1">
    <source>
        <dbReference type="SAM" id="Phobius"/>
    </source>
</evidence>
<protein>
    <recommendedName>
        <fullName evidence="4">DUF4178 domain-containing protein</fullName>
    </recommendedName>
</protein>
<organism evidence="2 3">
    <name type="scientific">Demequina lignilytica</name>
    <dbReference type="NCBI Taxonomy" id="3051663"/>
    <lineage>
        <taxon>Bacteria</taxon>
        <taxon>Bacillati</taxon>
        <taxon>Actinomycetota</taxon>
        <taxon>Actinomycetes</taxon>
        <taxon>Micrococcales</taxon>
        <taxon>Demequinaceae</taxon>
        <taxon>Demequina</taxon>
    </lineage>
</organism>
<keyword evidence="1" id="KW-0472">Membrane</keyword>
<gene>
    <name evidence="2" type="ORF">QQ002_09910</name>
</gene>
<keyword evidence="1" id="KW-1133">Transmembrane helix</keyword>
<evidence type="ECO:0000313" key="2">
    <source>
        <dbReference type="EMBL" id="MDN4483850.1"/>
    </source>
</evidence>
<dbReference type="AlphaFoldDB" id="A0AB35MJM7"/>
<dbReference type="Proteomes" id="UP001172756">
    <property type="component" value="Unassembled WGS sequence"/>
</dbReference>
<evidence type="ECO:0000313" key="3">
    <source>
        <dbReference type="Proteomes" id="UP001172756"/>
    </source>
</evidence>
<keyword evidence="1" id="KW-0812">Transmembrane</keyword>
<accession>A0AB35MJM7</accession>